<evidence type="ECO:0000313" key="2">
    <source>
        <dbReference type="Proteomes" id="UP000228930"/>
    </source>
</evidence>
<name>A0A2M6U8S2_9BRAD</name>
<evidence type="ECO:0000313" key="1">
    <source>
        <dbReference type="EMBL" id="PIT00989.1"/>
    </source>
</evidence>
<comment type="caution">
    <text evidence="1">The sequence shown here is derived from an EMBL/GenBank/DDBJ whole genome shotgun (WGS) entry which is preliminary data.</text>
</comment>
<accession>A0A2M6U8S2</accession>
<proteinExistence type="predicted"/>
<protein>
    <submittedName>
        <fullName evidence="1">Uncharacterized protein</fullName>
    </submittedName>
</protein>
<sequence length="135" mass="14561">MIVDELPDFDCSNDRMIAWVTSALRKSGVADRECGRGQCASLFRVGATKARSHVEEVIGRQLQKWAAVGGEDLHVASAQLPDLAFKAAPWNADMNCGHAVSLGLDSLGKVQDEEISNPRDCFTVRAGQAGYTGRL</sequence>
<reference evidence="1 2" key="1">
    <citation type="submission" date="2015-06" db="EMBL/GenBank/DDBJ databases">
        <title>Comparative genome analysis of nirS-carrying Bradyrhizobium sp. strains.</title>
        <authorList>
            <person name="Ishii S."/>
            <person name="Jang J."/>
            <person name="Nishizawa T."/>
            <person name="Senoo K."/>
        </authorList>
    </citation>
    <scope>NUCLEOTIDE SEQUENCE [LARGE SCALE GENOMIC DNA]</scope>
    <source>
        <strain evidence="1 2">TSA1</strain>
    </source>
</reference>
<organism evidence="1 2">
    <name type="scientific">Bradyrhizobium nitroreducens</name>
    <dbReference type="NCBI Taxonomy" id="709803"/>
    <lineage>
        <taxon>Bacteria</taxon>
        <taxon>Pseudomonadati</taxon>
        <taxon>Pseudomonadota</taxon>
        <taxon>Alphaproteobacteria</taxon>
        <taxon>Hyphomicrobiales</taxon>
        <taxon>Nitrobacteraceae</taxon>
        <taxon>Bradyrhizobium</taxon>
    </lineage>
</organism>
<dbReference type="Proteomes" id="UP000228930">
    <property type="component" value="Unassembled WGS sequence"/>
</dbReference>
<gene>
    <name evidence="1" type="ORF">TSA1_09645</name>
</gene>
<dbReference type="EMBL" id="LFJC01000003">
    <property type="protein sequence ID" value="PIT00989.1"/>
    <property type="molecule type" value="Genomic_DNA"/>
</dbReference>
<dbReference type="AlphaFoldDB" id="A0A2M6U8S2"/>
<keyword evidence="2" id="KW-1185">Reference proteome</keyword>